<dbReference type="GO" id="GO:0016491">
    <property type="term" value="F:oxidoreductase activity"/>
    <property type="evidence" value="ECO:0007669"/>
    <property type="project" value="UniProtKB-KW"/>
</dbReference>
<keyword evidence="4 5" id="KW-0408">Iron</keyword>
<feature type="compositionally biased region" description="Basic and acidic residues" evidence="6">
    <location>
        <begin position="357"/>
        <end position="376"/>
    </location>
</feature>
<keyword evidence="3 5" id="KW-0560">Oxidoreductase</keyword>
<organism evidence="8 9">
    <name type="scientific">Oidiodendron maius (strain Zn)</name>
    <dbReference type="NCBI Taxonomy" id="913774"/>
    <lineage>
        <taxon>Eukaryota</taxon>
        <taxon>Fungi</taxon>
        <taxon>Dikarya</taxon>
        <taxon>Ascomycota</taxon>
        <taxon>Pezizomycotina</taxon>
        <taxon>Leotiomycetes</taxon>
        <taxon>Leotiomycetes incertae sedis</taxon>
        <taxon>Myxotrichaceae</taxon>
        <taxon>Oidiodendron</taxon>
    </lineage>
</organism>
<evidence type="ECO:0000256" key="1">
    <source>
        <dbReference type="ARBA" id="ARBA00008056"/>
    </source>
</evidence>
<dbReference type="GO" id="GO:0046872">
    <property type="term" value="F:metal ion binding"/>
    <property type="evidence" value="ECO:0007669"/>
    <property type="project" value="UniProtKB-KW"/>
</dbReference>
<keyword evidence="9" id="KW-1185">Reference proteome</keyword>
<dbReference type="SUPFAM" id="SSF51197">
    <property type="entry name" value="Clavaminate synthase-like"/>
    <property type="match status" value="1"/>
</dbReference>
<dbReference type="STRING" id="913774.A0A0C3GJ48"/>
<dbReference type="InterPro" id="IPR027443">
    <property type="entry name" value="IPNS-like_sf"/>
</dbReference>
<dbReference type="Pfam" id="PF03171">
    <property type="entry name" value="2OG-FeII_Oxy"/>
    <property type="match status" value="1"/>
</dbReference>
<keyword evidence="2 5" id="KW-0479">Metal-binding</keyword>
<dbReference type="InterPro" id="IPR005123">
    <property type="entry name" value="Oxoglu/Fe-dep_dioxygenase_dom"/>
</dbReference>
<evidence type="ECO:0000313" key="9">
    <source>
        <dbReference type="Proteomes" id="UP000054321"/>
    </source>
</evidence>
<dbReference type="InterPro" id="IPR026992">
    <property type="entry name" value="DIOX_N"/>
</dbReference>
<feature type="region of interest" description="Disordered" evidence="6">
    <location>
        <begin position="356"/>
        <end position="376"/>
    </location>
</feature>
<gene>
    <name evidence="8" type="ORF">OIDMADRAFT_170889</name>
</gene>
<dbReference type="InParanoid" id="A0A0C3GJ48"/>
<evidence type="ECO:0000256" key="3">
    <source>
        <dbReference type="ARBA" id="ARBA00023002"/>
    </source>
</evidence>
<dbReference type="PANTHER" id="PTHR10209:SF881">
    <property type="entry name" value="FI07970P-RELATED"/>
    <property type="match status" value="1"/>
</dbReference>
<protein>
    <recommendedName>
        <fullName evidence="7">Fe2OG dioxygenase domain-containing protein</fullName>
    </recommendedName>
</protein>
<accession>A0A0C3GJ48</accession>
<dbReference type="GO" id="GO:0044283">
    <property type="term" value="P:small molecule biosynthetic process"/>
    <property type="evidence" value="ECO:0007669"/>
    <property type="project" value="UniProtKB-ARBA"/>
</dbReference>
<comment type="similarity">
    <text evidence="1 5">Belongs to the iron/ascorbate-dependent oxidoreductase family.</text>
</comment>
<evidence type="ECO:0000256" key="4">
    <source>
        <dbReference type="ARBA" id="ARBA00023004"/>
    </source>
</evidence>
<feature type="domain" description="Fe2OG dioxygenase" evidence="7">
    <location>
        <begin position="207"/>
        <end position="315"/>
    </location>
</feature>
<evidence type="ECO:0000256" key="5">
    <source>
        <dbReference type="RuleBase" id="RU003682"/>
    </source>
</evidence>
<dbReference type="PROSITE" id="PS51471">
    <property type="entry name" value="FE2OG_OXY"/>
    <property type="match status" value="1"/>
</dbReference>
<dbReference type="PRINTS" id="PR00682">
    <property type="entry name" value="IPNSYNTHASE"/>
</dbReference>
<dbReference type="Gene3D" id="2.60.120.330">
    <property type="entry name" value="B-lactam Antibiotic, Isopenicillin N Synthase, Chain"/>
    <property type="match status" value="1"/>
</dbReference>
<dbReference type="PANTHER" id="PTHR10209">
    <property type="entry name" value="OXIDOREDUCTASE, 2OG-FE II OXYGENASE FAMILY PROTEIN"/>
    <property type="match status" value="1"/>
</dbReference>
<evidence type="ECO:0000259" key="7">
    <source>
        <dbReference type="PROSITE" id="PS51471"/>
    </source>
</evidence>
<dbReference type="Proteomes" id="UP000054321">
    <property type="component" value="Unassembled WGS sequence"/>
</dbReference>
<proteinExistence type="inferred from homology"/>
<name>A0A0C3GJ48_OIDMZ</name>
<dbReference type="OrthoDB" id="288590at2759"/>
<dbReference type="EMBL" id="KN832885">
    <property type="protein sequence ID" value="KIM96175.1"/>
    <property type="molecule type" value="Genomic_DNA"/>
</dbReference>
<reference evidence="8 9" key="1">
    <citation type="submission" date="2014-04" db="EMBL/GenBank/DDBJ databases">
        <authorList>
            <consortium name="DOE Joint Genome Institute"/>
            <person name="Kuo A."/>
            <person name="Martino E."/>
            <person name="Perotto S."/>
            <person name="Kohler A."/>
            <person name="Nagy L.G."/>
            <person name="Floudas D."/>
            <person name="Copeland A."/>
            <person name="Barry K.W."/>
            <person name="Cichocki N."/>
            <person name="Veneault-Fourrey C."/>
            <person name="LaButti K."/>
            <person name="Lindquist E.A."/>
            <person name="Lipzen A."/>
            <person name="Lundell T."/>
            <person name="Morin E."/>
            <person name="Murat C."/>
            <person name="Sun H."/>
            <person name="Tunlid A."/>
            <person name="Henrissat B."/>
            <person name="Grigoriev I.V."/>
            <person name="Hibbett D.S."/>
            <person name="Martin F."/>
            <person name="Nordberg H.P."/>
            <person name="Cantor M.N."/>
            <person name="Hua S.X."/>
        </authorList>
    </citation>
    <scope>NUCLEOTIDE SEQUENCE [LARGE SCALE GENOMIC DNA]</scope>
    <source>
        <strain evidence="8 9">Zn</strain>
    </source>
</reference>
<sequence>MDTKKAGETYLLEISSGFGPVYHSVKKGPPRDARTDEIPIIDVSGIFSQNLSQRQAVANQIYQAGTRMGFFYIINHGIPESITEAAAKSTLDFFHLPSEEKNKVHFSHEIEGYIGYNREQLNYTESVDLKERFRLPYRPSLDPMSTPSLIGSGYKEFPWEKIDQLPSFAGSISECFISRLQLARQLLRTIALALELPEDYFDLKVAQPMAALALNYFPPLPTETAKDNEKLERLGLGSHTDFGLITLLWQDDSGGLQILSPDGEWLKAKPIPGSLICNMGDFMSMITDGKFISDVHKVKNENSRERISIPFFMGYGAKEKIEIVESCRKNTKERDKFQGLLASDWIEQRMNGAKVRRVGEGEMPVSDKDNTLAEDS</sequence>
<evidence type="ECO:0000256" key="2">
    <source>
        <dbReference type="ARBA" id="ARBA00022723"/>
    </source>
</evidence>
<dbReference type="Pfam" id="PF14226">
    <property type="entry name" value="DIOX_N"/>
    <property type="match status" value="1"/>
</dbReference>
<evidence type="ECO:0000256" key="6">
    <source>
        <dbReference type="SAM" id="MobiDB-lite"/>
    </source>
</evidence>
<dbReference type="AlphaFoldDB" id="A0A0C3GJ48"/>
<dbReference type="HOGENOM" id="CLU_010119_6_3_1"/>
<evidence type="ECO:0000313" key="8">
    <source>
        <dbReference type="EMBL" id="KIM96175.1"/>
    </source>
</evidence>
<reference evidence="9" key="2">
    <citation type="submission" date="2015-01" db="EMBL/GenBank/DDBJ databases">
        <title>Evolutionary Origins and Diversification of the Mycorrhizal Mutualists.</title>
        <authorList>
            <consortium name="DOE Joint Genome Institute"/>
            <consortium name="Mycorrhizal Genomics Consortium"/>
            <person name="Kohler A."/>
            <person name="Kuo A."/>
            <person name="Nagy L.G."/>
            <person name="Floudas D."/>
            <person name="Copeland A."/>
            <person name="Barry K.W."/>
            <person name="Cichocki N."/>
            <person name="Veneault-Fourrey C."/>
            <person name="LaButti K."/>
            <person name="Lindquist E.A."/>
            <person name="Lipzen A."/>
            <person name="Lundell T."/>
            <person name="Morin E."/>
            <person name="Murat C."/>
            <person name="Riley R."/>
            <person name="Ohm R."/>
            <person name="Sun H."/>
            <person name="Tunlid A."/>
            <person name="Henrissat B."/>
            <person name="Grigoriev I.V."/>
            <person name="Hibbett D.S."/>
            <person name="Martin F."/>
        </authorList>
    </citation>
    <scope>NUCLEOTIDE SEQUENCE [LARGE SCALE GENOMIC DNA]</scope>
    <source>
        <strain evidence="9">Zn</strain>
    </source>
</reference>
<dbReference type="InterPro" id="IPR044861">
    <property type="entry name" value="IPNS-like_FE2OG_OXY"/>
</dbReference>